<keyword evidence="9" id="KW-1185">Reference proteome</keyword>
<dbReference type="STRING" id="1963862.B4O97_16295"/>
<sequence>MKKLQGNIGNLIFSTGTSFKQINFKLLGVLILMGLLPTIYMTVRIHFLGTLPGDWGYNIASQLAWLNITYEVVHESLILPMFFLIGRFLHDRSRFNNAVSNGFILTAALYGILSILTLLFARPMIVFMAQKTELVEATVRYIRLKAVSALFAALVRFLTLTLVVLKREIRLLFILGIQLVLSVLFDTIFLSSLPFSLQLGVNGIAITNIIVNFILLSILVNMLRREGYLVPGYSFKLDLGCLRAWFRVGGISGLESFVRNAAFILMVIRLVNMVQEQGTFWVTNNFIWGWLLVPVLALGELIKRDTAEDVDAIRTKAFGYGVLTLVFVLGWLITIPLWRSFMREVMGVADWEKVFQLSLISLGFYITFAFNNIADSIFYGRGRTDLMLYQSLIVNSLFYGSLFVLFQLGLYSPTLVSITVMFGTGIAIDSGITFIMYYRFYRRLTIPSVTNAITG</sequence>
<dbReference type="NCBIfam" id="NF045539">
    <property type="entry name" value="MATE_efflux1"/>
    <property type="match status" value="1"/>
</dbReference>
<feature type="transmembrane region" description="Helical" evidence="7">
    <location>
        <begin position="172"/>
        <end position="193"/>
    </location>
</feature>
<evidence type="ECO:0000256" key="2">
    <source>
        <dbReference type="ARBA" id="ARBA00022448"/>
    </source>
</evidence>
<feature type="transmembrane region" description="Helical" evidence="7">
    <location>
        <begin position="280"/>
        <end position="298"/>
    </location>
</feature>
<feature type="transmembrane region" description="Helical" evidence="7">
    <location>
        <begin position="415"/>
        <end position="438"/>
    </location>
</feature>
<feature type="transmembrane region" description="Helical" evidence="7">
    <location>
        <begin position="386"/>
        <end position="409"/>
    </location>
</feature>
<dbReference type="OrthoDB" id="388031at2"/>
<dbReference type="Proteomes" id="UP000192343">
    <property type="component" value="Unassembled WGS sequence"/>
</dbReference>
<dbReference type="GO" id="GO:0005886">
    <property type="term" value="C:plasma membrane"/>
    <property type="evidence" value="ECO:0007669"/>
    <property type="project" value="UniProtKB-SubCell"/>
</dbReference>
<keyword evidence="5 7" id="KW-1133">Transmembrane helix</keyword>
<evidence type="ECO:0000256" key="7">
    <source>
        <dbReference type="SAM" id="Phobius"/>
    </source>
</evidence>
<dbReference type="PANTHER" id="PTHR43549">
    <property type="entry name" value="MULTIDRUG RESISTANCE PROTEIN YPNP-RELATED"/>
    <property type="match status" value="1"/>
</dbReference>
<keyword evidence="2" id="KW-0813">Transport</keyword>
<dbReference type="EMBL" id="MWQY01000022">
    <property type="protein sequence ID" value="ORC32623.1"/>
    <property type="molecule type" value="Genomic_DNA"/>
</dbReference>
<dbReference type="GO" id="GO:0015297">
    <property type="term" value="F:antiporter activity"/>
    <property type="evidence" value="ECO:0007669"/>
    <property type="project" value="InterPro"/>
</dbReference>
<keyword evidence="6 7" id="KW-0472">Membrane</keyword>
<feature type="transmembrane region" description="Helical" evidence="7">
    <location>
        <begin position="63"/>
        <end position="86"/>
    </location>
</feature>
<dbReference type="AlphaFoldDB" id="A0A1Y1RVG6"/>
<evidence type="ECO:0000256" key="6">
    <source>
        <dbReference type="ARBA" id="ARBA00023136"/>
    </source>
</evidence>
<feature type="transmembrane region" description="Helical" evidence="7">
    <location>
        <begin position="98"/>
        <end position="121"/>
    </location>
</feature>
<evidence type="ECO:0008006" key="10">
    <source>
        <dbReference type="Google" id="ProtNLM"/>
    </source>
</evidence>
<feature type="transmembrane region" description="Helical" evidence="7">
    <location>
        <begin position="141"/>
        <end position="165"/>
    </location>
</feature>
<feature type="transmembrane region" description="Helical" evidence="7">
    <location>
        <begin position="244"/>
        <end position="268"/>
    </location>
</feature>
<proteinExistence type="predicted"/>
<evidence type="ECO:0000313" key="9">
    <source>
        <dbReference type="Proteomes" id="UP000192343"/>
    </source>
</evidence>
<keyword evidence="4 7" id="KW-0812">Transmembrane</keyword>
<dbReference type="InterPro" id="IPR052031">
    <property type="entry name" value="Membrane_Transporter-Flippase"/>
</dbReference>
<gene>
    <name evidence="8" type="ORF">B4O97_16295</name>
</gene>
<accession>A0A1Y1RVG6</accession>
<protein>
    <recommendedName>
        <fullName evidence="10">Multidrug transporter</fullName>
    </recommendedName>
</protein>
<evidence type="ECO:0000256" key="5">
    <source>
        <dbReference type="ARBA" id="ARBA00022989"/>
    </source>
</evidence>
<keyword evidence="3" id="KW-1003">Cell membrane</keyword>
<organism evidence="8 9">
    <name type="scientific">Marispirochaeta aestuarii</name>
    <dbReference type="NCBI Taxonomy" id="1963862"/>
    <lineage>
        <taxon>Bacteria</taxon>
        <taxon>Pseudomonadati</taxon>
        <taxon>Spirochaetota</taxon>
        <taxon>Spirochaetia</taxon>
        <taxon>Spirochaetales</taxon>
        <taxon>Spirochaetaceae</taxon>
        <taxon>Marispirochaeta</taxon>
    </lineage>
</organism>
<feature type="transmembrane region" description="Helical" evidence="7">
    <location>
        <begin position="354"/>
        <end position="374"/>
    </location>
</feature>
<dbReference type="InterPro" id="IPR002528">
    <property type="entry name" value="MATE_fam"/>
</dbReference>
<evidence type="ECO:0000256" key="4">
    <source>
        <dbReference type="ARBA" id="ARBA00022692"/>
    </source>
</evidence>
<evidence type="ECO:0000256" key="1">
    <source>
        <dbReference type="ARBA" id="ARBA00004651"/>
    </source>
</evidence>
<feature type="transmembrane region" description="Helical" evidence="7">
    <location>
        <begin position="318"/>
        <end position="338"/>
    </location>
</feature>
<evidence type="ECO:0000256" key="3">
    <source>
        <dbReference type="ARBA" id="ARBA00022475"/>
    </source>
</evidence>
<comment type="subcellular location">
    <subcellularLocation>
        <location evidence="1">Cell membrane</location>
        <topology evidence="1">Multi-pass membrane protein</topology>
    </subcellularLocation>
</comment>
<dbReference type="PANTHER" id="PTHR43549:SF2">
    <property type="entry name" value="MULTIDRUG RESISTANCE PROTEIN NORM-RELATED"/>
    <property type="match status" value="1"/>
</dbReference>
<feature type="transmembrane region" description="Helical" evidence="7">
    <location>
        <begin position="199"/>
        <end position="223"/>
    </location>
</feature>
<reference evidence="8 9" key="1">
    <citation type="submission" date="2017-03" db="EMBL/GenBank/DDBJ databases">
        <title>Draft Genome sequence of Marispirochaeta sp. strain JC444.</title>
        <authorList>
            <person name="Shivani Y."/>
            <person name="Subhash Y."/>
            <person name="Sasikala C."/>
            <person name="Ramana C."/>
        </authorList>
    </citation>
    <scope>NUCLEOTIDE SEQUENCE [LARGE SCALE GENOMIC DNA]</scope>
    <source>
        <strain evidence="8 9">JC444</strain>
    </source>
</reference>
<comment type="caution">
    <text evidence="8">The sequence shown here is derived from an EMBL/GenBank/DDBJ whole genome shotgun (WGS) entry which is preliminary data.</text>
</comment>
<dbReference type="GO" id="GO:0042910">
    <property type="term" value="F:xenobiotic transmembrane transporter activity"/>
    <property type="evidence" value="ECO:0007669"/>
    <property type="project" value="InterPro"/>
</dbReference>
<feature type="transmembrane region" description="Helical" evidence="7">
    <location>
        <begin position="24"/>
        <end position="43"/>
    </location>
</feature>
<dbReference type="RefSeq" id="WP_083052477.1">
    <property type="nucleotide sequence ID" value="NZ_MWQY01000022.1"/>
</dbReference>
<dbReference type="Pfam" id="PF01554">
    <property type="entry name" value="MatE"/>
    <property type="match status" value="1"/>
</dbReference>
<name>A0A1Y1RVG6_9SPIO</name>
<evidence type="ECO:0000313" key="8">
    <source>
        <dbReference type="EMBL" id="ORC32623.1"/>
    </source>
</evidence>